<dbReference type="PROSITE" id="PS00639">
    <property type="entry name" value="THIOL_PROTEASE_HIS"/>
    <property type="match status" value="1"/>
</dbReference>
<feature type="signal peptide" evidence="1">
    <location>
        <begin position="1"/>
        <end position="28"/>
    </location>
</feature>
<proteinExistence type="predicted"/>
<evidence type="ECO:0000256" key="1">
    <source>
        <dbReference type="SAM" id="SignalP"/>
    </source>
</evidence>
<dbReference type="InterPro" id="IPR000668">
    <property type="entry name" value="Peptidase_C1A_C"/>
</dbReference>
<evidence type="ECO:0000313" key="3">
    <source>
        <dbReference type="EMBL" id="OGD78788.1"/>
    </source>
</evidence>
<gene>
    <name evidence="3" type="ORF">A2Y64_07845</name>
</gene>
<organism evidence="3 4">
    <name type="scientific">Candidatus Coatesbacteria bacterium RBG_13_66_14</name>
    <dbReference type="NCBI Taxonomy" id="1817816"/>
    <lineage>
        <taxon>Bacteria</taxon>
        <taxon>Candidatus Coatesiibacteriota</taxon>
    </lineage>
</organism>
<reference evidence="3 4" key="1">
    <citation type="journal article" date="2016" name="Nat. Commun.">
        <title>Thousands of microbial genomes shed light on interconnected biogeochemical processes in an aquifer system.</title>
        <authorList>
            <person name="Anantharaman K."/>
            <person name="Brown C.T."/>
            <person name="Hug L.A."/>
            <person name="Sharon I."/>
            <person name="Castelle C.J."/>
            <person name="Probst A.J."/>
            <person name="Thomas B.C."/>
            <person name="Singh A."/>
            <person name="Wilkins M.J."/>
            <person name="Karaoz U."/>
            <person name="Brodie E.L."/>
            <person name="Williams K.H."/>
            <person name="Hubbard S.S."/>
            <person name="Banfield J.F."/>
        </authorList>
    </citation>
    <scope>NUCLEOTIDE SEQUENCE [LARGE SCALE GENOMIC DNA]</scope>
</reference>
<feature type="domain" description="Peptidase C1A papain C-terminal" evidence="2">
    <location>
        <begin position="68"/>
        <end position="250"/>
    </location>
</feature>
<accession>A0A1F5FGI8</accession>
<protein>
    <recommendedName>
        <fullName evidence="2">Peptidase C1A papain C-terminal domain-containing protein</fullName>
    </recommendedName>
</protein>
<dbReference type="InterPro" id="IPR038765">
    <property type="entry name" value="Papain-like_cys_pep_sf"/>
</dbReference>
<dbReference type="GO" id="GO:0006508">
    <property type="term" value="P:proteolysis"/>
    <property type="evidence" value="ECO:0007669"/>
    <property type="project" value="InterPro"/>
</dbReference>
<dbReference type="STRING" id="1817816.A2Y64_07845"/>
<feature type="chain" id="PRO_5009518578" description="Peptidase C1A papain C-terminal domain-containing protein" evidence="1">
    <location>
        <begin position="29"/>
        <end position="450"/>
    </location>
</feature>
<dbReference type="Proteomes" id="UP000177187">
    <property type="component" value="Unassembled WGS sequence"/>
</dbReference>
<dbReference type="GO" id="GO:0008234">
    <property type="term" value="F:cysteine-type peptidase activity"/>
    <property type="evidence" value="ECO:0007669"/>
    <property type="project" value="InterPro"/>
</dbReference>
<dbReference type="AlphaFoldDB" id="A0A1F5FGI8"/>
<dbReference type="InterPro" id="IPR025660">
    <property type="entry name" value="Pept_his_AS"/>
</dbReference>
<dbReference type="SUPFAM" id="SSF54001">
    <property type="entry name" value="Cysteine proteinases"/>
    <property type="match status" value="1"/>
</dbReference>
<dbReference type="EMBL" id="MFAF01000025">
    <property type="protein sequence ID" value="OGD78788.1"/>
    <property type="molecule type" value="Genomic_DNA"/>
</dbReference>
<name>A0A1F5FGI8_9BACT</name>
<sequence>MPDRKTILRVVSALLTIGALAPALAVHATGLVFAEEDRYRAIPLASPPLMGELPVSADLSRYFPTPGDQGEQSSCVGWASSYAVKSYHEYVERGWDLSDSDHVFSPSFIYNQIAYPPGNRFGGCSYIDAFNILTEQGTVPISSFDYDQYDCSRQPSAAVKSSGNPYRIATWRRVNVMDTVEMKAQIASGFPVMLGVMVDNGFEMLGAGETYTYYSGYSTGGHAVVAVGFDDNRGAFKIFNSWGTGWSDNGKGWVSYDALQAMVVEGYVCQDLIVSTPPDVSYVEPDVTEHPETTTVKYVEDYDPTPTQTVYDPDIYVSSDSPYAEVYAADVAFDVYTPDGLGMVVSLAGGIYNCAGGEGQLLLSFTFSDGSPLWANHAAFSDIYGEVAAYTVVFDIPYQNLDVSGTQLYIPYWALNMAQGEYELAVTPHVYVNGFDAGVGDPYYFYYTQY</sequence>
<dbReference type="CDD" id="cd02619">
    <property type="entry name" value="Peptidase_C1"/>
    <property type="match status" value="1"/>
</dbReference>
<evidence type="ECO:0000313" key="4">
    <source>
        <dbReference type="Proteomes" id="UP000177187"/>
    </source>
</evidence>
<dbReference type="Pfam" id="PF00112">
    <property type="entry name" value="Peptidase_C1"/>
    <property type="match status" value="1"/>
</dbReference>
<dbReference type="Gene3D" id="3.90.70.10">
    <property type="entry name" value="Cysteine proteinases"/>
    <property type="match status" value="1"/>
</dbReference>
<keyword evidence="1" id="KW-0732">Signal</keyword>
<comment type="caution">
    <text evidence="3">The sequence shown here is derived from an EMBL/GenBank/DDBJ whole genome shotgun (WGS) entry which is preliminary data.</text>
</comment>
<evidence type="ECO:0000259" key="2">
    <source>
        <dbReference type="Pfam" id="PF00112"/>
    </source>
</evidence>